<evidence type="ECO:0000313" key="14">
    <source>
        <dbReference type="EMBL" id="HIR60356.1"/>
    </source>
</evidence>
<keyword evidence="7 11" id="KW-1133">Transmembrane helix</keyword>
<dbReference type="Pfam" id="PF02687">
    <property type="entry name" value="FtsX"/>
    <property type="match status" value="1"/>
</dbReference>
<evidence type="ECO:0000256" key="6">
    <source>
        <dbReference type="ARBA" id="ARBA00022692"/>
    </source>
</evidence>
<dbReference type="PIRSF" id="PIRSF003097">
    <property type="entry name" value="FtsX"/>
    <property type="match status" value="1"/>
</dbReference>
<comment type="similarity">
    <text evidence="2 10">Belongs to the ABC-4 integral membrane protein family. FtsX subfamily.</text>
</comment>
<evidence type="ECO:0000256" key="4">
    <source>
        <dbReference type="ARBA" id="ARBA00022475"/>
    </source>
</evidence>
<dbReference type="InterPro" id="IPR058204">
    <property type="entry name" value="FtsX_firmicutes-type"/>
</dbReference>
<organism evidence="14 15">
    <name type="scientific">Candidatus Faecivivens stercoravium</name>
    <dbReference type="NCBI Taxonomy" id="2840803"/>
    <lineage>
        <taxon>Bacteria</taxon>
        <taxon>Bacillati</taxon>
        <taxon>Bacillota</taxon>
        <taxon>Clostridia</taxon>
        <taxon>Eubacteriales</taxon>
        <taxon>Oscillospiraceae</taxon>
        <taxon>Oscillospiraceae incertae sedis</taxon>
        <taxon>Candidatus Faecivivens</taxon>
    </lineage>
</organism>
<evidence type="ECO:0000313" key="15">
    <source>
        <dbReference type="Proteomes" id="UP000824241"/>
    </source>
</evidence>
<feature type="transmembrane region" description="Helical" evidence="11">
    <location>
        <begin position="206"/>
        <end position="231"/>
    </location>
</feature>
<evidence type="ECO:0000256" key="3">
    <source>
        <dbReference type="ARBA" id="ARBA00021907"/>
    </source>
</evidence>
<comment type="function">
    <text evidence="10">Part of the ABC transporter FtsEX involved in asymmetric cellular division facilitating the initiation of sporulation.</text>
</comment>
<dbReference type="InterPro" id="IPR004513">
    <property type="entry name" value="FtsX"/>
</dbReference>
<keyword evidence="8 10" id="KW-0472">Membrane</keyword>
<dbReference type="PROSITE" id="PS51257">
    <property type="entry name" value="PROKAR_LIPOPROTEIN"/>
    <property type="match status" value="1"/>
</dbReference>
<keyword evidence="6 11" id="KW-0812">Transmembrane</keyword>
<reference evidence="14" key="2">
    <citation type="journal article" date="2021" name="PeerJ">
        <title>Extensive microbial diversity within the chicken gut microbiome revealed by metagenomics and culture.</title>
        <authorList>
            <person name="Gilroy R."/>
            <person name="Ravi A."/>
            <person name="Getino M."/>
            <person name="Pursley I."/>
            <person name="Horton D.L."/>
            <person name="Alikhan N.F."/>
            <person name="Baker D."/>
            <person name="Gharbi K."/>
            <person name="Hall N."/>
            <person name="Watson M."/>
            <person name="Adriaenssens E.M."/>
            <person name="Foster-Nyarko E."/>
            <person name="Jarju S."/>
            <person name="Secka A."/>
            <person name="Antonio M."/>
            <person name="Oren A."/>
            <person name="Chaudhuri R.R."/>
            <person name="La Ragione R."/>
            <person name="Hildebrand F."/>
            <person name="Pallen M.J."/>
        </authorList>
    </citation>
    <scope>NUCLEOTIDE SEQUENCE</scope>
    <source>
        <strain evidence="14">CHK189-12415</strain>
    </source>
</reference>
<dbReference type="AlphaFoldDB" id="A0A9D1DWM5"/>
<dbReference type="NCBIfam" id="NF038347">
    <property type="entry name" value="FtsX_Gpos"/>
    <property type="match status" value="1"/>
</dbReference>
<gene>
    <name evidence="14" type="ORF">IAB37_02110</name>
</gene>
<feature type="transmembrane region" description="Helical" evidence="11">
    <location>
        <begin position="12"/>
        <end position="35"/>
    </location>
</feature>
<comment type="subcellular location">
    <subcellularLocation>
        <location evidence="1">Cell membrane</location>
        <topology evidence="1">Multi-pass membrane protein</topology>
    </subcellularLocation>
</comment>
<dbReference type="GO" id="GO:0005886">
    <property type="term" value="C:plasma membrane"/>
    <property type="evidence" value="ECO:0007669"/>
    <property type="project" value="UniProtKB-SubCell"/>
</dbReference>
<reference evidence="14" key="1">
    <citation type="submission" date="2020-10" db="EMBL/GenBank/DDBJ databases">
        <authorList>
            <person name="Gilroy R."/>
        </authorList>
    </citation>
    <scope>NUCLEOTIDE SEQUENCE</scope>
    <source>
        <strain evidence="14">CHK189-12415</strain>
    </source>
</reference>
<sequence length="292" mass="31801">MGNGFRNLWHNRLMTIASVGTLVACLLIVGVAVLFSLNVDNMVRYVGEQNELVVFMNVGTSDEQLAQMESQLNRLDGLGEITYVSSDEAIDQIVDQYLDGDAGLLEGMDDNFMPASFRCQIVNPESAADLVSQIEGFDNVDNVQAPTEITDTLVQLRHMINIFGGAIIIALVIVSLVIITNTIRASVFTRRREINIMKYVGATNTFIRIPFVVEGIVLGLLSAGIAFLMVWGGYNVFLDLIRAESTSLMASVINQVMPFSELAAPVLGCFLISGITVGCIGSVFSMRGYLKV</sequence>
<dbReference type="InterPro" id="IPR003838">
    <property type="entry name" value="ABC3_permease_C"/>
</dbReference>
<evidence type="ECO:0000259" key="13">
    <source>
        <dbReference type="Pfam" id="PF18075"/>
    </source>
</evidence>
<evidence type="ECO:0000256" key="10">
    <source>
        <dbReference type="PIRNR" id="PIRNR003097"/>
    </source>
</evidence>
<proteinExistence type="inferred from homology"/>
<evidence type="ECO:0000256" key="1">
    <source>
        <dbReference type="ARBA" id="ARBA00004651"/>
    </source>
</evidence>
<name>A0A9D1DWM5_9FIRM</name>
<feature type="transmembrane region" description="Helical" evidence="11">
    <location>
        <begin position="262"/>
        <end position="284"/>
    </location>
</feature>
<dbReference type="Pfam" id="PF18075">
    <property type="entry name" value="FtsX_ECD"/>
    <property type="match status" value="1"/>
</dbReference>
<keyword evidence="9 10" id="KW-0131">Cell cycle</keyword>
<evidence type="ECO:0000256" key="7">
    <source>
        <dbReference type="ARBA" id="ARBA00022989"/>
    </source>
</evidence>
<evidence type="ECO:0000256" key="11">
    <source>
        <dbReference type="SAM" id="Phobius"/>
    </source>
</evidence>
<dbReference type="Proteomes" id="UP000824241">
    <property type="component" value="Unassembled WGS sequence"/>
</dbReference>
<feature type="transmembrane region" description="Helical" evidence="11">
    <location>
        <begin position="162"/>
        <end position="185"/>
    </location>
</feature>
<evidence type="ECO:0000256" key="8">
    <source>
        <dbReference type="ARBA" id="ARBA00023136"/>
    </source>
</evidence>
<accession>A0A9D1DWM5</accession>
<keyword evidence="4 10" id="KW-1003">Cell membrane</keyword>
<dbReference type="PANTHER" id="PTHR47755:SF1">
    <property type="entry name" value="CELL DIVISION PROTEIN FTSX"/>
    <property type="match status" value="1"/>
</dbReference>
<dbReference type="InterPro" id="IPR040690">
    <property type="entry name" value="FtsX_ECD"/>
</dbReference>
<keyword evidence="5 10" id="KW-0132">Cell division</keyword>
<protein>
    <recommendedName>
        <fullName evidence="3 10">Cell division protein FtsX</fullName>
    </recommendedName>
</protein>
<feature type="domain" description="FtsX extracellular" evidence="13">
    <location>
        <begin position="51"/>
        <end position="143"/>
    </location>
</feature>
<dbReference type="GO" id="GO:0051301">
    <property type="term" value="P:cell division"/>
    <property type="evidence" value="ECO:0007669"/>
    <property type="project" value="UniProtKB-KW"/>
</dbReference>
<dbReference type="PANTHER" id="PTHR47755">
    <property type="entry name" value="CELL DIVISION PROTEIN FTSX"/>
    <property type="match status" value="1"/>
</dbReference>
<evidence type="ECO:0000256" key="2">
    <source>
        <dbReference type="ARBA" id="ARBA00007379"/>
    </source>
</evidence>
<evidence type="ECO:0000256" key="9">
    <source>
        <dbReference type="ARBA" id="ARBA00023306"/>
    </source>
</evidence>
<evidence type="ECO:0000259" key="12">
    <source>
        <dbReference type="Pfam" id="PF02687"/>
    </source>
</evidence>
<comment type="caution">
    <text evidence="14">The sequence shown here is derived from an EMBL/GenBank/DDBJ whole genome shotgun (WGS) entry which is preliminary data.</text>
</comment>
<feature type="domain" description="ABC3 transporter permease C-terminal" evidence="12">
    <location>
        <begin position="166"/>
        <end position="275"/>
    </location>
</feature>
<evidence type="ECO:0000256" key="5">
    <source>
        <dbReference type="ARBA" id="ARBA00022618"/>
    </source>
</evidence>
<dbReference type="Gene3D" id="3.30.70.3040">
    <property type="match status" value="1"/>
</dbReference>
<dbReference type="EMBL" id="DVHA01000071">
    <property type="protein sequence ID" value="HIR60356.1"/>
    <property type="molecule type" value="Genomic_DNA"/>
</dbReference>